<proteinExistence type="predicted"/>
<accession>A0A8S5PAY7</accession>
<evidence type="ECO:0000313" key="1">
    <source>
        <dbReference type="EMBL" id="DAE04230.1"/>
    </source>
</evidence>
<sequence>MGYYFPPVEVSLVTPLQLLFYHPSFTLLSNPTFFR</sequence>
<name>A0A8S5PAY7_9CAUD</name>
<protein>
    <submittedName>
        <fullName evidence="1">Uncharacterized protein</fullName>
    </submittedName>
</protein>
<dbReference type="EMBL" id="BK015384">
    <property type="protein sequence ID" value="DAE04230.1"/>
    <property type="molecule type" value="Genomic_DNA"/>
</dbReference>
<organism evidence="1">
    <name type="scientific">Siphoviridae sp. ctmpG14</name>
    <dbReference type="NCBI Taxonomy" id="2825654"/>
    <lineage>
        <taxon>Viruses</taxon>
        <taxon>Duplodnaviria</taxon>
        <taxon>Heunggongvirae</taxon>
        <taxon>Uroviricota</taxon>
        <taxon>Caudoviricetes</taxon>
    </lineage>
</organism>
<reference evidence="1" key="1">
    <citation type="journal article" date="2021" name="Proc. Natl. Acad. Sci. U.S.A.">
        <title>A Catalog of Tens of Thousands of Viruses from Human Metagenomes Reveals Hidden Associations with Chronic Diseases.</title>
        <authorList>
            <person name="Tisza M.J."/>
            <person name="Buck C.B."/>
        </authorList>
    </citation>
    <scope>NUCLEOTIDE SEQUENCE</scope>
    <source>
        <strain evidence="1">CtmpG14</strain>
    </source>
</reference>